<gene>
    <name evidence="1" type="ORF">Ddye_023039</name>
</gene>
<accession>A0AAD9TSC5</accession>
<evidence type="ECO:0000313" key="2">
    <source>
        <dbReference type="Proteomes" id="UP001280121"/>
    </source>
</evidence>
<dbReference type="AlphaFoldDB" id="A0AAD9TSC5"/>
<organism evidence="1 2">
    <name type="scientific">Dipteronia dyeriana</name>
    <dbReference type="NCBI Taxonomy" id="168575"/>
    <lineage>
        <taxon>Eukaryota</taxon>
        <taxon>Viridiplantae</taxon>
        <taxon>Streptophyta</taxon>
        <taxon>Embryophyta</taxon>
        <taxon>Tracheophyta</taxon>
        <taxon>Spermatophyta</taxon>
        <taxon>Magnoliopsida</taxon>
        <taxon>eudicotyledons</taxon>
        <taxon>Gunneridae</taxon>
        <taxon>Pentapetalae</taxon>
        <taxon>rosids</taxon>
        <taxon>malvids</taxon>
        <taxon>Sapindales</taxon>
        <taxon>Sapindaceae</taxon>
        <taxon>Hippocastanoideae</taxon>
        <taxon>Acereae</taxon>
        <taxon>Dipteronia</taxon>
    </lineage>
</organism>
<name>A0AAD9TSC5_9ROSI</name>
<dbReference type="Proteomes" id="UP001280121">
    <property type="component" value="Unassembled WGS sequence"/>
</dbReference>
<sequence length="170" mass="19072">MEVLFMPSFWNNVVYALKIVGPLIGVLRLVNGERKPTMGYIYEAMDRAKEAIARSFGGNENDEVTNGLYTCIERLVPDVETRCAIDLELSKYKKVEGLFGSPMGVRMREKKSLEEDNLTWNAITTAAGVEEPGKWRAGEELVICPIELLKEYKGSQRALNSMTNKMSMGV</sequence>
<proteinExistence type="predicted"/>
<evidence type="ECO:0000313" key="1">
    <source>
        <dbReference type="EMBL" id="KAK2641276.1"/>
    </source>
</evidence>
<reference evidence="1" key="1">
    <citation type="journal article" date="2023" name="Plant J.">
        <title>Genome sequences and population genomics provide insights into the demographic history, inbreeding, and mutation load of two 'living fossil' tree species of Dipteronia.</title>
        <authorList>
            <person name="Feng Y."/>
            <person name="Comes H.P."/>
            <person name="Chen J."/>
            <person name="Zhu S."/>
            <person name="Lu R."/>
            <person name="Zhang X."/>
            <person name="Li P."/>
            <person name="Qiu J."/>
            <person name="Olsen K.M."/>
            <person name="Qiu Y."/>
        </authorList>
    </citation>
    <scope>NUCLEOTIDE SEQUENCE</scope>
    <source>
        <strain evidence="1">KIB01</strain>
    </source>
</reference>
<protein>
    <submittedName>
        <fullName evidence="1">Uncharacterized protein</fullName>
    </submittedName>
</protein>
<comment type="caution">
    <text evidence="1">The sequence shown here is derived from an EMBL/GenBank/DDBJ whole genome shotgun (WGS) entry which is preliminary data.</text>
</comment>
<dbReference type="EMBL" id="JANJYI010000007">
    <property type="protein sequence ID" value="KAK2641276.1"/>
    <property type="molecule type" value="Genomic_DNA"/>
</dbReference>
<keyword evidence="2" id="KW-1185">Reference proteome</keyword>